<protein>
    <submittedName>
        <fullName evidence="2">Uncharacterized protein</fullName>
    </submittedName>
</protein>
<dbReference type="AlphaFoldDB" id="A0A7Y9YCQ5"/>
<feature type="region of interest" description="Disordered" evidence="1">
    <location>
        <begin position="106"/>
        <end position="127"/>
    </location>
</feature>
<evidence type="ECO:0000313" key="2">
    <source>
        <dbReference type="EMBL" id="NYI08537.1"/>
    </source>
</evidence>
<reference evidence="2 3" key="1">
    <citation type="submission" date="2020-07" db="EMBL/GenBank/DDBJ databases">
        <title>Sequencing the genomes of 1000 actinobacteria strains.</title>
        <authorList>
            <person name="Klenk H.-P."/>
        </authorList>
    </citation>
    <scope>NUCLEOTIDE SEQUENCE [LARGE SCALE GENOMIC DNA]</scope>
    <source>
        <strain evidence="2 3">DSM 18248</strain>
    </source>
</reference>
<sequence length="201" mass="21817">MSGTLGCARPSDALGPASRALEALACNKFGKRERGFRVFESETKRDAEVRTWQRMARARLAPGYEPSSVLVGVEGDIYWMVTSTSVGQLRDLHRDGMGDEVLDFSGLDPEGPKTPKPKPTPSVATSFGEGTYLVGKDVAPGLYRSEGPSPNDGRYCVVYASRQPADLDSYLRGATLKGPTAVQVNEGEWVTSQYCKTFTLD</sequence>
<evidence type="ECO:0000256" key="1">
    <source>
        <dbReference type="SAM" id="MobiDB-lite"/>
    </source>
</evidence>
<organism evidence="2 3">
    <name type="scientific">Nocardioides marinus</name>
    <dbReference type="NCBI Taxonomy" id="374514"/>
    <lineage>
        <taxon>Bacteria</taxon>
        <taxon>Bacillati</taxon>
        <taxon>Actinomycetota</taxon>
        <taxon>Actinomycetes</taxon>
        <taxon>Propionibacteriales</taxon>
        <taxon>Nocardioidaceae</taxon>
        <taxon>Nocardioides</taxon>
    </lineage>
</organism>
<proteinExistence type="predicted"/>
<dbReference type="RefSeq" id="WP_179529636.1">
    <property type="nucleotide sequence ID" value="NZ_BAAAPP010000002.1"/>
</dbReference>
<name>A0A7Y9YCQ5_9ACTN</name>
<comment type="caution">
    <text evidence="2">The sequence shown here is derived from an EMBL/GenBank/DDBJ whole genome shotgun (WGS) entry which is preliminary data.</text>
</comment>
<keyword evidence="3" id="KW-1185">Reference proteome</keyword>
<dbReference type="Proteomes" id="UP000537326">
    <property type="component" value="Unassembled WGS sequence"/>
</dbReference>
<dbReference type="EMBL" id="JACBZI010000001">
    <property type="protein sequence ID" value="NYI08537.1"/>
    <property type="molecule type" value="Genomic_DNA"/>
</dbReference>
<evidence type="ECO:0000313" key="3">
    <source>
        <dbReference type="Proteomes" id="UP000537326"/>
    </source>
</evidence>
<gene>
    <name evidence="2" type="ORF">BKA05_000052</name>
</gene>
<accession>A0A7Y9YCQ5</accession>